<dbReference type="PANTHER" id="PTHR48006">
    <property type="entry name" value="LEUCINE-RICH REPEAT-CONTAINING PROTEIN DDB_G0281931-RELATED"/>
    <property type="match status" value="1"/>
</dbReference>
<dbReference type="FunFam" id="2.60.120.430:FF:000004">
    <property type="entry name" value="Putative leucine-rich repeat receptor-like serine/threonine-protein kinase"/>
    <property type="match status" value="1"/>
</dbReference>
<keyword evidence="12" id="KW-0067">ATP-binding</keyword>
<dbReference type="PANTHER" id="PTHR48006:SF52">
    <property type="entry name" value="PROTEIN KINASE DOMAIN-CONTAINING PROTEIN"/>
    <property type="match status" value="1"/>
</dbReference>
<dbReference type="GO" id="GO:0005524">
    <property type="term" value="F:ATP binding"/>
    <property type="evidence" value="ECO:0007669"/>
    <property type="project" value="UniProtKB-KW"/>
</dbReference>
<feature type="domain" description="Protein kinase" evidence="21">
    <location>
        <begin position="600"/>
        <end position="881"/>
    </location>
</feature>
<feature type="region of interest" description="Disordered" evidence="19">
    <location>
        <begin position="901"/>
        <end position="925"/>
    </location>
</feature>
<dbReference type="PROSITE" id="PS00108">
    <property type="entry name" value="PROTEIN_KINASE_ST"/>
    <property type="match status" value="1"/>
</dbReference>
<dbReference type="Gene3D" id="3.80.10.10">
    <property type="entry name" value="Ribonuclease Inhibitor"/>
    <property type="match status" value="1"/>
</dbReference>
<keyword evidence="3" id="KW-0723">Serine/threonine-protein kinase</keyword>
<evidence type="ECO:0000256" key="5">
    <source>
        <dbReference type="ARBA" id="ARBA00022614"/>
    </source>
</evidence>
<evidence type="ECO:0000256" key="8">
    <source>
        <dbReference type="ARBA" id="ARBA00022729"/>
    </source>
</evidence>
<dbReference type="Proteomes" id="UP000554482">
    <property type="component" value="Unassembled WGS sequence"/>
</dbReference>
<keyword evidence="16" id="KW-0325">Glycoprotein</keyword>
<evidence type="ECO:0000256" key="14">
    <source>
        <dbReference type="ARBA" id="ARBA00023136"/>
    </source>
</evidence>
<comment type="subcellular location">
    <subcellularLocation>
        <location evidence="1">Membrane</location>
        <topology evidence="1">Single-pass type I membrane protein</topology>
    </subcellularLocation>
</comment>
<dbReference type="InterPro" id="IPR021720">
    <property type="entry name" value="Malectin_dom"/>
</dbReference>
<dbReference type="InterPro" id="IPR008271">
    <property type="entry name" value="Ser/Thr_kinase_AS"/>
</dbReference>
<name>A0A7J6WDD4_THATH</name>
<keyword evidence="23" id="KW-1185">Reference proteome</keyword>
<dbReference type="EC" id="2.7.11.1" evidence="2"/>
<dbReference type="FunFam" id="3.30.200.20:FF:000217">
    <property type="entry name" value="probable LRR receptor-like serine/threonine-protein kinase At1g53430"/>
    <property type="match status" value="1"/>
</dbReference>
<sequence>MSLNTLKCDNNGVVLNDLCIVVGLREIASTLGKTNWNFSVDPCSGESGWVTSPPVRGAENAVTCNCSYIVNNNSVCHVVSILLKAQSLPGILPPELAKLPFLQEISLIGNRISGPIPVEFTNITTLKSFTLEYNQLSGALPPEFGNMVNIERILISSNNFSGPLPETLAKLTNLKDFRITDNLFTGKIPNFIQNWTKLEKLVMQASGLQGPIPSVISALTKLNDVRISDLNGTDAPFPPLSNMPKMKTLILKNCNIIGAIPAYIGDMAELKTLDLSFNKLTGQIPSSFDQLLPVVDYIYLTGNALTGPVPERMLKNGDNITGVVPCLQSFRCPRALSHSFHINCGGRQETSGNILFEDDIDTAGPSKFFLSRYNWAFSSTGHFLDNENDVDNYIATNTSRLTMNDSRLYITARISPLSLTYYGLCLLNGNYTVNLHFAEIIFTNDKTFSSLGRRIFNVYIQGKLVLKDFNIEDEAGGVGKAIIRNFTAVVTDSTLEIRFYWAGKGTTGIPSRGIYGPLISAISVNPDFEIPQEDGGKKISPGLVVGIVLSVLGVVLMILGGLWWKGCICQKHEIDQELRGLDLHTGSFTLRQIKAATNNFDEKNKIGEGGFGPVYKGFLKDGTIIAVKQLSAKSKQGNREFVNEIGMISALQHPNLVKLYGCCIEGNQLLLVYEFLVNNSLARPLFGHEECQLKLDWPTRHKICVGIAKALAYLHEESRLKIVHRDIKASNVLLDKDLNPKVSDFGLAKLDEEDNTHISTRIAGTFGYMAPEYAMRGYLTDKADVYSFGVVALEIVSGKSNTKYRPKDEGIYLLDWALVLQEKGELMELVDPRLEYNYNKDEVLRMINVALLCANASPTLRPPMSSVVSMLEGRIAVQKYVSVSSISSDDMQFKAIRNHHEHNHDKSMSNSLTQSMSIDGPWTGSSTSGQDLYPILKTNEWRSP</sequence>
<dbReference type="InterPro" id="IPR001611">
    <property type="entry name" value="Leu-rich_rpt"/>
</dbReference>
<evidence type="ECO:0000256" key="1">
    <source>
        <dbReference type="ARBA" id="ARBA00004479"/>
    </source>
</evidence>
<dbReference type="AlphaFoldDB" id="A0A7J6WDD4"/>
<dbReference type="InterPro" id="IPR011009">
    <property type="entry name" value="Kinase-like_dom_sf"/>
</dbReference>
<comment type="caution">
    <text evidence="22">The sequence shown here is derived from an EMBL/GenBank/DDBJ whole genome shotgun (WGS) entry which is preliminary data.</text>
</comment>
<protein>
    <recommendedName>
        <fullName evidence="2">non-specific serine/threonine protein kinase</fullName>
        <ecNumber evidence="2">2.7.11.1</ecNumber>
    </recommendedName>
</protein>
<evidence type="ECO:0000256" key="10">
    <source>
        <dbReference type="ARBA" id="ARBA00022741"/>
    </source>
</evidence>
<dbReference type="EMBL" id="JABWDY010019014">
    <property type="protein sequence ID" value="KAF5194212.1"/>
    <property type="molecule type" value="Genomic_DNA"/>
</dbReference>
<evidence type="ECO:0000256" key="15">
    <source>
        <dbReference type="ARBA" id="ARBA00023170"/>
    </source>
</evidence>
<comment type="catalytic activity">
    <reaction evidence="17">
        <text>L-threonyl-[protein] + ATP = O-phospho-L-threonyl-[protein] + ADP + H(+)</text>
        <dbReference type="Rhea" id="RHEA:46608"/>
        <dbReference type="Rhea" id="RHEA-COMP:11060"/>
        <dbReference type="Rhea" id="RHEA-COMP:11605"/>
        <dbReference type="ChEBI" id="CHEBI:15378"/>
        <dbReference type="ChEBI" id="CHEBI:30013"/>
        <dbReference type="ChEBI" id="CHEBI:30616"/>
        <dbReference type="ChEBI" id="CHEBI:61977"/>
        <dbReference type="ChEBI" id="CHEBI:456216"/>
        <dbReference type="EC" id="2.7.11.1"/>
    </reaction>
</comment>
<evidence type="ECO:0000313" key="22">
    <source>
        <dbReference type="EMBL" id="KAF5194212.1"/>
    </source>
</evidence>
<evidence type="ECO:0000256" key="12">
    <source>
        <dbReference type="ARBA" id="ARBA00022840"/>
    </source>
</evidence>
<keyword evidence="13 20" id="KW-1133">Transmembrane helix</keyword>
<dbReference type="SMART" id="SM00220">
    <property type="entry name" value="S_TKc"/>
    <property type="match status" value="1"/>
</dbReference>
<dbReference type="FunFam" id="3.80.10.10:FF:000433">
    <property type="entry name" value="Putative LRR receptor-like serine/threonine-protein kinase isoform A"/>
    <property type="match status" value="1"/>
</dbReference>
<accession>A0A7J6WDD4</accession>
<dbReference type="InterPro" id="IPR000719">
    <property type="entry name" value="Prot_kinase_dom"/>
</dbReference>
<dbReference type="GO" id="GO:0004674">
    <property type="term" value="F:protein serine/threonine kinase activity"/>
    <property type="evidence" value="ECO:0007669"/>
    <property type="project" value="UniProtKB-KW"/>
</dbReference>
<evidence type="ECO:0000256" key="11">
    <source>
        <dbReference type="ARBA" id="ARBA00022777"/>
    </source>
</evidence>
<dbReference type="PROSITE" id="PS50011">
    <property type="entry name" value="PROTEIN_KINASE_DOM"/>
    <property type="match status" value="1"/>
</dbReference>
<evidence type="ECO:0000256" key="4">
    <source>
        <dbReference type="ARBA" id="ARBA00022553"/>
    </source>
</evidence>
<dbReference type="InterPro" id="IPR001245">
    <property type="entry name" value="Ser-Thr/Tyr_kinase_cat_dom"/>
</dbReference>
<keyword evidence="5" id="KW-0433">Leucine-rich repeat</keyword>
<feature type="transmembrane region" description="Helical" evidence="20">
    <location>
        <begin position="543"/>
        <end position="564"/>
    </location>
</feature>
<dbReference type="InterPro" id="IPR032675">
    <property type="entry name" value="LRR_dom_sf"/>
</dbReference>
<evidence type="ECO:0000256" key="9">
    <source>
        <dbReference type="ARBA" id="ARBA00022737"/>
    </source>
</evidence>
<dbReference type="Pfam" id="PF11721">
    <property type="entry name" value="Malectin"/>
    <property type="match status" value="1"/>
</dbReference>
<evidence type="ECO:0000313" key="23">
    <source>
        <dbReference type="Proteomes" id="UP000554482"/>
    </source>
</evidence>
<feature type="compositionally biased region" description="Polar residues" evidence="19">
    <location>
        <begin position="908"/>
        <end position="925"/>
    </location>
</feature>
<dbReference type="Gene3D" id="2.60.120.430">
    <property type="entry name" value="Galactose-binding lectin"/>
    <property type="match status" value="1"/>
</dbReference>
<dbReference type="CDD" id="cd14066">
    <property type="entry name" value="STKc_IRAK"/>
    <property type="match status" value="1"/>
</dbReference>
<evidence type="ECO:0000256" key="13">
    <source>
        <dbReference type="ARBA" id="ARBA00022989"/>
    </source>
</evidence>
<dbReference type="GO" id="GO:0016020">
    <property type="term" value="C:membrane"/>
    <property type="evidence" value="ECO:0007669"/>
    <property type="project" value="UniProtKB-SubCell"/>
</dbReference>
<keyword evidence="8" id="KW-0732">Signal</keyword>
<dbReference type="SUPFAM" id="SSF56112">
    <property type="entry name" value="Protein kinase-like (PK-like)"/>
    <property type="match status" value="1"/>
</dbReference>
<organism evidence="22 23">
    <name type="scientific">Thalictrum thalictroides</name>
    <name type="common">Rue-anemone</name>
    <name type="synonym">Anemone thalictroides</name>
    <dbReference type="NCBI Taxonomy" id="46969"/>
    <lineage>
        <taxon>Eukaryota</taxon>
        <taxon>Viridiplantae</taxon>
        <taxon>Streptophyta</taxon>
        <taxon>Embryophyta</taxon>
        <taxon>Tracheophyta</taxon>
        <taxon>Spermatophyta</taxon>
        <taxon>Magnoliopsida</taxon>
        <taxon>Ranunculales</taxon>
        <taxon>Ranunculaceae</taxon>
        <taxon>Thalictroideae</taxon>
        <taxon>Thalictrum</taxon>
    </lineage>
</organism>
<keyword evidence="7 20" id="KW-0812">Transmembrane</keyword>
<dbReference type="Pfam" id="PF00560">
    <property type="entry name" value="LRR_1"/>
    <property type="match status" value="2"/>
</dbReference>
<dbReference type="SUPFAM" id="SSF52058">
    <property type="entry name" value="L domain-like"/>
    <property type="match status" value="1"/>
</dbReference>
<dbReference type="Pfam" id="PF07714">
    <property type="entry name" value="PK_Tyr_Ser-Thr"/>
    <property type="match status" value="1"/>
</dbReference>
<dbReference type="Gene3D" id="1.10.510.10">
    <property type="entry name" value="Transferase(Phosphotransferase) domain 1"/>
    <property type="match status" value="1"/>
</dbReference>
<evidence type="ECO:0000259" key="21">
    <source>
        <dbReference type="PROSITE" id="PS50011"/>
    </source>
</evidence>
<evidence type="ECO:0000256" key="19">
    <source>
        <dbReference type="SAM" id="MobiDB-lite"/>
    </source>
</evidence>
<keyword evidence="4" id="KW-0597">Phosphoprotein</keyword>
<dbReference type="InterPro" id="IPR051824">
    <property type="entry name" value="LRR_Rcpt-Like_S/T_Kinase"/>
</dbReference>
<reference evidence="22 23" key="1">
    <citation type="submission" date="2020-06" db="EMBL/GenBank/DDBJ databases">
        <title>Transcriptomic and genomic resources for Thalictrum thalictroides and T. hernandezii: Facilitating candidate gene discovery in an emerging model plant lineage.</title>
        <authorList>
            <person name="Arias T."/>
            <person name="Riano-Pachon D.M."/>
            <person name="Di Stilio V.S."/>
        </authorList>
    </citation>
    <scope>NUCLEOTIDE SEQUENCE [LARGE SCALE GENOMIC DNA]</scope>
    <source>
        <strain evidence="23">cv. WT478/WT964</strain>
        <tissue evidence="22">Leaves</tissue>
    </source>
</reference>
<evidence type="ECO:0000256" key="3">
    <source>
        <dbReference type="ARBA" id="ARBA00022527"/>
    </source>
</evidence>
<keyword evidence="10" id="KW-0547">Nucleotide-binding</keyword>
<dbReference type="Gene3D" id="3.30.200.20">
    <property type="entry name" value="Phosphorylase Kinase, domain 1"/>
    <property type="match status" value="1"/>
</dbReference>
<keyword evidence="9" id="KW-0677">Repeat</keyword>
<evidence type="ECO:0000256" key="17">
    <source>
        <dbReference type="ARBA" id="ARBA00047899"/>
    </source>
</evidence>
<comment type="catalytic activity">
    <reaction evidence="18">
        <text>L-seryl-[protein] + ATP = O-phospho-L-seryl-[protein] + ADP + H(+)</text>
        <dbReference type="Rhea" id="RHEA:17989"/>
        <dbReference type="Rhea" id="RHEA-COMP:9863"/>
        <dbReference type="Rhea" id="RHEA-COMP:11604"/>
        <dbReference type="ChEBI" id="CHEBI:15378"/>
        <dbReference type="ChEBI" id="CHEBI:29999"/>
        <dbReference type="ChEBI" id="CHEBI:30616"/>
        <dbReference type="ChEBI" id="CHEBI:83421"/>
        <dbReference type="ChEBI" id="CHEBI:456216"/>
        <dbReference type="EC" id="2.7.11.1"/>
    </reaction>
</comment>
<dbReference type="FunFam" id="1.10.510.10:FF:000044">
    <property type="entry name" value="Putative LRR receptor-like serine/threonine-protein kinase"/>
    <property type="match status" value="1"/>
</dbReference>
<evidence type="ECO:0000256" key="18">
    <source>
        <dbReference type="ARBA" id="ARBA00048679"/>
    </source>
</evidence>
<evidence type="ECO:0000256" key="7">
    <source>
        <dbReference type="ARBA" id="ARBA00022692"/>
    </source>
</evidence>
<keyword evidence="11 22" id="KW-0418">Kinase</keyword>
<evidence type="ECO:0000256" key="16">
    <source>
        <dbReference type="ARBA" id="ARBA00023180"/>
    </source>
</evidence>
<evidence type="ECO:0000256" key="2">
    <source>
        <dbReference type="ARBA" id="ARBA00012513"/>
    </source>
</evidence>
<evidence type="ECO:0000256" key="20">
    <source>
        <dbReference type="SAM" id="Phobius"/>
    </source>
</evidence>
<keyword evidence="14 20" id="KW-0472">Membrane</keyword>
<gene>
    <name evidence="22" type="ORF">FRX31_016202</name>
</gene>
<dbReference type="OrthoDB" id="1897577at2759"/>
<keyword evidence="6" id="KW-0808">Transferase</keyword>
<proteinExistence type="predicted"/>
<keyword evidence="15" id="KW-0675">Receptor</keyword>
<evidence type="ECO:0000256" key="6">
    <source>
        <dbReference type="ARBA" id="ARBA00022679"/>
    </source>
</evidence>